<dbReference type="RefSeq" id="WP_280576803.1">
    <property type="nucleotide sequence ID" value="NZ_JARXRO010000007.1"/>
</dbReference>
<accession>A0ABT6JPN1</accession>
<evidence type="ECO:0000256" key="2">
    <source>
        <dbReference type="SAM" id="SignalP"/>
    </source>
</evidence>
<dbReference type="Proteomes" id="UP001156873">
    <property type="component" value="Unassembled WGS sequence"/>
</dbReference>
<evidence type="ECO:0000313" key="4">
    <source>
        <dbReference type="Proteomes" id="UP001156873"/>
    </source>
</evidence>
<dbReference type="EMBL" id="JARXRO010000007">
    <property type="protein sequence ID" value="MDH5832623.1"/>
    <property type="molecule type" value="Genomic_DNA"/>
</dbReference>
<keyword evidence="4" id="KW-1185">Reference proteome</keyword>
<sequence length="170" mass="17423">MSAGVAAMRGLAVVVLSVAALNAHASTQCQGAALPQPLAVQPTVLAPVAAGFVIANPQLGSQRGVLAPDFDESQSVDNVLWRLRVEGCQSVAAAVPATGAVIAPAAAGYVKKTEHDNTPYRFNMTQNGKRMTADDFDAWLQANGYSAGRRVAPPAPPAAVAPAPEVAPEQ</sequence>
<protein>
    <submittedName>
        <fullName evidence="3">Uncharacterized protein</fullName>
    </submittedName>
</protein>
<evidence type="ECO:0000313" key="3">
    <source>
        <dbReference type="EMBL" id="MDH5832623.1"/>
    </source>
</evidence>
<proteinExistence type="predicted"/>
<feature type="region of interest" description="Disordered" evidence="1">
    <location>
        <begin position="150"/>
        <end position="170"/>
    </location>
</feature>
<feature type="chain" id="PRO_5046665147" evidence="2">
    <location>
        <begin position="26"/>
        <end position="170"/>
    </location>
</feature>
<feature type="compositionally biased region" description="Low complexity" evidence="1">
    <location>
        <begin position="160"/>
        <end position="170"/>
    </location>
</feature>
<name>A0ABT6JPN1_9GAMM</name>
<organism evidence="3 4">
    <name type="scientific">Luteimonas kalidii</name>
    <dbReference type="NCBI Taxonomy" id="3042025"/>
    <lineage>
        <taxon>Bacteria</taxon>
        <taxon>Pseudomonadati</taxon>
        <taxon>Pseudomonadota</taxon>
        <taxon>Gammaproteobacteria</taxon>
        <taxon>Lysobacterales</taxon>
        <taxon>Lysobacteraceae</taxon>
        <taxon>Luteimonas</taxon>
    </lineage>
</organism>
<keyword evidence="2" id="KW-0732">Signal</keyword>
<gene>
    <name evidence="3" type="ORF">QFW81_01560</name>
</gene>
<evidence type="ECO:0000256" key="1">
    <source>
        <dbReference type="SAM" id="MobiDB-lite"/>
    </source>
</evidence>
<reference evidence="3 4" key="1">
    <citation type="submission" date="2023-04" db="EMBL/GenBank/DDBJ databases">
        <title>Luteimonas sp. M1R5S59.</title>
        <authorList>
            <person name="Sun J.-Q."/>
        </authorList>
    </citation>
    <scope>NUCLEOTIDE SEQUENCE [LARGE SCALE GENOMIC DNA]</scope>
    <source>
        <strain evidence="3 4">M1R5S59</strain>
    </source>
</reference>
<feature type="signal peptide" evidence="2">
    <location>
        <begin position="1"/>
        <end position="25"/>
    </location>
</feature>
<comment type="caution">
    <text evidence="3">The sequence shown here is derived from an EMBL/GenBank/DDBJ whole genome shotgun (WGS) entry which is preliminary data.</text>
</comment>